<keyword evidence="2" id="KW-1185">Reference proteome</keyword>
<evidence type="ECO:0000313" key="1">
    <source>
        <dbReference type="EMBL" id="MFD2742370.1"/>
    </source>
</evidence>
<sequence>MDPGTGYTPSNRAEWREWLLENHLSTSSVWVVFYKKESEKHNLTWQESVDEALCFGWIDGRRKAIDEERYMQFFCKRKANSAWSKINKEKVRILINCKMMFQAGLDAVQLAKQNGSWNSLDDVEALVIPSDLEAAINSEKCMYTYYNSLSNSAKKIILLRLQKAKTSKTRAKRIAEIVRSLGINTLPPKLGS</sequence>
<accession>A0ABW5U9U4</accession>
<dbReference type="EMBL" id="JBHUMB010000005">
    <property type="protein sequence ID" value="MFD2742370.1"/>
    <property type="molecule type" value="Genomic_DNA"/>
</dbReference>
<organism evidence="1 2">
    <name type="scientific">Sphingobacterium populi</name>
    <dbReference type="NCBI Taxonomy" id="1812824"/>
    <lineage>
        <taxon>Bacteria</taxon>
        <taxon>Pseudomonadati</taxon>
        <taxon>Bacteroidota</taxon>
        <taxon>Sphingobacteriia</taxon>
        <taxon>Sphingobacteriales</taxon>
        <taxon>Sphingobacteriaceae</taxon>
        <taxon>Sphingobacterium</taxon>
    </lineage>
</organism>
<dbReference type="RefSeq" id="WP_066754016.1">
    <property type="nucleotide sequence ID" value="NZ_JBHUMB010000005.1"/>
</dbReference>
<evidence type="ECO:0000313" key="2">
    <source>
        <dbReference type="Proteomes" id="UP001597418"/>
    </source>
</evidence>
<dbReference type="Pfam" id="PF13376">
    <property type="entry name" value="OmdA"/>
    <property type="match status" value="1"/>
</dbReference>
<name>A0ABW5U9U4_9SPHI</name>
<gene>
    <name evidence="1" type="ORF">ACFSQ6_03090</name>
</gene>
<dbReference type="Proteomes" id="UP001597418">
    <property type="component" value="Unassembled WGS sequence"/>
</dbReference>
<comment type="caution">
    <text evidence="1">The sequence shown here is derived from an EMBL/GenBank/DDBJ whole genome shotgun (WGS) entry which is preliminary data.</text>
</comment>
<reference evidence="2" key="1">
    <citation type="journal article" date="2019" name="Int. J. Syst. Evol. Microbiol.">
        <title>The Global Catalogue of Microorganisms (GCM) 10K type strain sequencing project: providing services to taxonomists for standard genome sequencing and annotation.</title>
        <authorList>
            <consortium name="The Broad Institute Genomics Platform"/>
            <consortium name="The Broad Institute Genome Sequencing Center for Infectious Disease"/>
            <person name="Wu L."/>
            <person name="Ma J."/>
        </authorList>
    </citation>
    <scope>NUCLEOTIDE SEQUENCE [LARGE SCALE GENOMIC DNA]</scope>
    <source>
        <strain evidence="2">KCTC 42247</strain>
    </source>
</reference>
<proteinExistence type="predicted"/>
<protein>
    <submittedName>
        <fullName evidence="1">YdeI family protein</fullName>
    </submittedName>
</protein>